<keyword evidence="1" id="KW-0175">Coiled coil</keyword>
<comment type="caution">
    <text evidence="3">The sequence shown here is derived from an EMBL/GenBank/DDBJ whole genome shotgun (WGS) entry which is preliminary data.</text>
</comment>
<reference evidence="3" key="1">
    <citation type="submission" date="2021-02" db="EMBL/GenBank/DDBJ databases">
        <authorList>
            <person name="Dougan E. K."/>
            <person name="Rhodes N."/>
            <person name="Thang M."/>
            <person name="Chan C."/>
        </authorList>
    </citation>
    <scope>NUCLEOTIDE SEQUENCE</scope>
</reference>
<gene>
    <name evidence="3" type="primary">GIP</name>
    <name evidence="3" type="ORF">SNEC2469_LOCUS13557</name>
</gene>
<feature type="region of interest" description="Disordered" evidence="2">
    <location>
        <begin position="1"/>
        <end position="23"/>
    </location>
</feature>
<evidence type="ECO:0000313" key="4">
    <source>
        <dbReference type="Proteomes" id="UP000601435"/>
    </source>
</evidence>
<dbReference type="AlphaFoldDB" id="A0A812SH96"/>
<keyword evidence="4" id="KW-1185">Reference proteome</keyword>
<proteinExistence type="predicted"/>
<sequence>MRRATAHTRPTGEATTVVEETSWSPTRAWTTTTANQGENEPLFTGGQVRRFRELEVQAPQLYGAVATTTGGASSETSGSYSKEQLELEVRRQVEAAMTSQRQLVDENQRLRQELEKVKASVRSGGGGVRAVEHMEKFEYQAAAAIQQDFQNTTVNKGVLPDYLVMFRYPAAIPLNLQVMMEEGLVTRPVYMEALKVILRDQRDVTMELVRGQAWSSSTTEVMMFKGKFEYPAAAIQQDFQNTTVSGIQNAVQNEGKRAEAVTAGDVAGGNSASPMEALLKGMSQLQQAMAIQVGLQTSRPEAIRPGVSGSELPKLPDADEFAAINVGDWLHGLAGPMGDLTDGSSTWWGCVIQSLEEYYKVFLSSTAVKKVQLRAEEFAVPTLADPRWSRVDKRAATMLLQAVPENIKSELLANRLSTTLSILARILTIYRPGSSVERQQVLKALESPGNGGGSAMELVEVLRKWSR</sequence>
<feature type="non-terminal residue" evidence="3">
    <location>
        <position position="467"/>
    </location>
</feature>
<organism evidence="3 4">
    <name type="scientific">Symbiodinium necroappetens</name>
    <dbReference type="NCBI Taxonomy" id="1628268"/>
    <lineage>
        <taxon>Eukaryota</taxon>
        <taxon>Sar</taxon>
        <taxon>Alveolata</taxon>
        <taxon>Dinophyceae</taxon>
        <taxon>Suessiales</taxon>
        <taxon>Symbiodiniaceae</taxon>
        <taxon>Symbiodinium</taxon>
    </lineage>
</organism>
<name>A0A812SH96_9DINO</name>
<feature type="coiled-coil region" evidence="1">
    <location>
        <begin position="93"/>
        <end position="120"/>
    </location>
</feature>
<protein>
    <submittedName>
        <fullName evidence="3">GIP protein</fullName>
    </submittedName>
</protein>
<evidence type="ECO:0000256" key="2">
    <source>
        <dbReference type="SAM" id="MobiDB-lite"/>
    </source>
</evidence>
<evidence type="ECO:0000313" key="3">
    <source>
        <dbReference type="EMBL" id="CAE7479613.1"/>
    </source>
</evidence>
<dbReference type="Proteomes" id="UP000601435">
    <property type="component" value="Unassembled WGS sequence"/>
</dbReference>
<accession>A0A812SH96</accession>
<evidence type="ECO:0000256" key="1">
    <source>
        <dbReference type="SAM" id="Coils"/>
    </source>
</evidence>
<dbReference type="EMBL" id="CAJNJA010021639">
    <property type="protein sequence ID" value="CAE7479613.1"/>
    <property type="molecule type" value="Genomic_DNA"/>
</dbReference>
<dbReference type="OrthoDB" id="446503at2759"/>